<reference evidence="1" key="1">
    <citation type="journal article" date="2023" name="G3 (Bethesda)">
        <title>Whole genome assemblies of Zophobas morio and Tenebrio molitor.</title>
        <authorList>
            <person name="Kaur S."/>
            <person name="Stinson S.A."/>
            <person name="diCenzo G.C."/>
        </authorList>
    </citation>
    <scope>NUCLEOTIDE SEQUENCE</scope>
    <source>
        <strain evidence="1">QUZm001</strain>
    </source>
</reference>
<evidence type="ECO:0000313" key="1">
    <source>
        <dbReference type="EMBL" id="KAJ3644098.1"/>
    </source>
</evidence>
<name>A0AA38HUA5_9CUCU</name>
<evidence type="ECO:0000313" key="2">
    <source>
        <dbReference type="Proteomes" id="UP001168821"/>
    </source>
</evidence>
<sequence>MPVCTCCGVNVESHKIVNCTICSKPFKSDCMELTNSEVRKIQQRRLGLSWSCKDCAAFGNTMNELKVAIVALQHEIKSLKSSIASPPESCTSLVMTEKIIQEISERDKRKSNIMIYGCIENNGISKEDQAELDTTVVMGMLQTLGTPDIPSDIKHFRVGKLDQTNQNSSRPIKVILSSEKSVLSVIRNAGQLKSSSEWATISIFRDRTPMQMEIHRNAKKELEDRLANGEMDLTIKYKNGISSVVSSLN</sequence>
<organism evidence="1 2">
    <name type="scientific">Zophobas morio</name>
    <dbReference type="NCBI Taxonomy" id="2755281"/>
    <lineage>
        <taxon>Eukaryota</taxon>
        <taxon>Metazoa</taxon>
        <taxon>Ecdysozoa</taxon>
        <taxon>Arthropoda</taxon>
        <taxon>Hexapoda</taxon>
        <taxon>Insecta</taxon>
        <taxon>Pterygota</taxon>
        <taxon>Neoptera</taxon>
        <taxon>Endopterygota</taxon>
        <taxon>Coleoptera</taxon>
        <taxon>Polyphaga</taxon>
        <taxon>Cucujiformia</taxon>
        <taxon>Tenebrionidae</taxon>
        <taxon>Zophobas</taxon>
    </lineage>
</organism>
<dbReference type="SUPFAM" id="SSF57903">
    <property type="entry name" value="FYVE/PHD zinc finger"/>
    <property type="match status" value="1"/>
</dbReference>
<gene>
    <name evidence="1" type="ORF">Zmor_026771</name>
</gene>
<evidence type="ECO:0008006" key="3">
    <source>
        <dbReference type="Google" id="ProtNLM"/>
    </source>
</evidence>
<dbReference type="InterPro" id="IPR011011">
    <property type="entry name" value="Znf_FYVE_PHD"/>
</dbReference>
<dbReference type="Proteomes" id="UP001168821">
    <property type="component" value="Unassembled WGS sequence"/>
</dbReference>
<keyword evidence="2" id="KW-1185">Reference proteome</keyword>
<proteinExistence type="predicted"/>
<dbReference type="AlphaFoldDB" id="A0AA38HUA5"/>
<dbReference type="EMBL" id="JALNTZ010000008">
    <property type="protein sequence ID" value="KAJ3644098.1"/>
    <property type="molecule type" value="Genomic_DNA"/>
</dbReference>
<comment type="caution">
    <text evidence="1">The sequence shown here is derived from an EMBL/GenBank/DDBJ whole genome shotgun (WGS) entry which is preliminary data.</text>
</comment>
<accession>A0AA38HUA5</accession>
<protein>
    <recommendedName>
        <fullName evidence="3">PHD-type domain-containing protein</fullName>
    </recommendedName>
</protein>